<evidence type="ECO:0000313" key="3">
    <source>
        <dbReference type="EMBL" id="GAH44725.1"/>
    </source>
</evidence>
<feature type="domain" description="NAD-dependent epimerase/dehydratase" evidence="2">
    <location>
        <begin position="3"/>
        <end position="174"/>
    </location>
</feature>
<dbReference type="InterPro" id="IPR036291">
    <property type="entry name" value="NAD(P)-bd_dom_sf"/>
</dbReference>
<proteinExistence type="inferred from homology"/>
<dbReference type="EMBL" id="BARU01006060">
    <property type="protein sequence ID" value="GAH44725.1"/>
    <property type="molecule type" value="Genomic_DNA"/>
</dbReference>
<gene>
    <name evidence="3" type="ORF">S03H2_11904</name>
</gene>
<protein>
    <recommendedName>
        <fullName evidence="2">NAD-dependent epimerase/dehydratase domain-containing protein</fullName>
    </recommendedName>
</protein>
<dbReference type="GO" id="GO:0033499">
    <property type="term" value="P:galactose catabolic process via UDP-galactose, Leloir pathway"/>
    <property type="evidence" value="ECO:0007669"/>
    <property type="project" value="TreeGrafter"/>
</dbReference>
<dbReference type="InterPro" id="IPR001509">
    <property type="entry name" value="Epimerase_deHydtase"/>
</dbReference>
<reference evidence="3" key="1">
    <citation type="journal article" date="2014" name="Front. Microbiol.">
        <title>High frequency of phylogenetically diverse reductive dehalogenase-homologous genes in deep subseafloor sedimentary metagenomes.</title>
        <authorList>
            <person name="Kawai M."/>
            <person name="Futagami T."/>
            <person name="Toyoda A."/>
            <person name="Takaki Y."/>
            <person name="Nishi S."/>
            <person name="Hori S."/>
            <person name="Arai W."/>
            <person name="Tsubouchi T."/>
            <person name="Morono Y."/>
            <person name="Uchiyama I."/>
            <person name="Ito T."/>
            <person name="Fujiyama A."/>
            <person name="Inagaki F."/>
            <person name="Takami H."/>
        </authorList>
    </citation>
    <scope>NUCLEOTIDE SEQUENCE</scope>
    <source>
        <strain evidence="3">Expedition CK06-06</strain>
    </source>
</reference>
<accession>X1GIP4</accession>
<dbReference type="PANTHER" id="PTHR43725">
    <property type="entry name" value="UDP-GLUCOSE 4-EPIMERASE"/>
    <property type="match status" value="1"/>
</dbReference>
<evidence type="ECO:0000259" key="2">
    <source>
        <dbReference type="Pfam" id="PF01370"/>
    </source>
</evidence>
<dbReference type="AlphaFoldDB" id="X1GIP4"/>
<dbReference type="SUPFAM" id="SSF51735">
    <property type="entry name" value="NAD(P)-binding Rossmann-fold domains"/>
    <property type="match status" value="1"/>
</dbReference>
<comment type="similarity">
    <text evidence="1">Belongs to the NAD(P)-dependent epimerase/dehydratase family.</text>
</comment>
<name>X1GIP4_9ZZZZ</name>
<dbReference type="Gene3D" id="3.90.25.10">
    <property type="entry name" value="UDP-galactose 4-epimerase, domain 1"/>
    <property type="match status" value="1"/>
</dbReference>
<feature type="non-terminal residue" evidence="3">
    <location>
        <position position="189"/>
    </location>
</feature>
<dbReference type="Gene3D" id="3.40.50.720">
    <property type="entry name" value="NAD(P)-binding Rossmann-like Domain"/>
    <property type="match status" value="1"/>
</dbReference>
<dbReference type="PANTHER" id="PTHR43725:SF53">
    <property type="entry name" value="UDP-ARABINOSE 4-EPIMERASE 1"/>
    <property type="match status" value="1"/>
</dbReference>
<dbReference type="Pfam" id="PF01370">
    <property type="entry name" value="Epimerase"/>
    <property type="match status" value="1"/>
</dbReference>
<organism evidence="3">
    <name type="scientific">marine sediment metagenome</name>
    <dbReference type="NCBI Taxonomy" id="412755"/>
    <lineage>
        <taxon>unclassified sequences</taxon>
        <taxon>metagenomes</taxon>
        <taxon>ecological metagenomes</taxon>
    </lineage>
</organism>
<sequence>MAILVTGGLGYVGSHAVKLLVDRGEHVVNLDNLVFGHKEAACGSEVVIGDIGDQKLLSSVLSKHDIEAVMHFAALADVPESVADPEKYYINNISKSLAMLEVMLAHGVKMMIFSSSAAVFGEPEVLPIPEDHPKNPTNPYGRSKLMLEEILTEYERAYDLRSVSLRYFNASGADPSGLIGEDHTPERHL</sequence>
<comment type="caution">
    <text evidence="3">The sequence shown here is derived from an EMBL/GenBank/DDBJ whole genome shotgun (WGS) entry which is preliminary data.</text>
</comment>
<evidence type="ECO:0000256" key="1">
    <source>
        <dbReference type="ARBA" id="ARBA00007637"/>
    </source>
</evidence>